<dbReference type="EMBL" id="JAACJK010000010">
    <property type="protein sequence ID" value="KAF5338956.1"/>
    <property type="molecule type" value="Genomic_DNA"/>
</dbReference>
<dbReference type="AlphaFoldDB" id="A0A8H5CD94"/>
<dbReference type="PANTHER" id="PTHR10851">
    <property type="entry name" value="PYRIDOXINE-5-PHOSPHATE OXIDASE"/>
    <property type="match status" value="1"/>
</dbReference>
<dbReference type="Pfam" id="PF01243">
    <property type="entry name" value="PNPOx_N"/>
    <property type="match status" value="1"/>
</dbReference>
<dbReference type="NCBIfam" id="NF004231">
    <property type="entry name" value="PRK05679.1"/>
    <property type="match status" value="1"/>
</dbReference>
<dbReference type="EC" id="1.4.3.5" evidence="4"/>
<evidence type="ECO:0000313" key="10">
    <source>
        <dbReference type="EMBL" id="KAF5338956.1"/>
    </source>
</evidence>
<accession>A0A8H5CD94</accession>
<feature type="domain" description="Pyridoxamine 5'-phosphate oxidase N-terminal" evidence="8">
    <location>
        <begin position="63"/>
        <end position="174"/>
    </location>
</feature>
<dbReference type="GO" id="GO:0010181">
    <property type="term" value="F:FMN binding"/>
    <property type="evidence" value="ECO:0007669"/>
    <property type="project" value="InterPro"/>
</dbReference>
<evidence type="ECO:0000313" key="11">
    <source>
        <dbReference type="Proteomes" id="UP000541558"/>
    </source>
</evidence>
<evidence type="ECO:0000256" key="1">
    <source>
        <dbReference type="ARBA" id="ARBA00001917"/>
    </source>
</evidence>
<name>A0A8H5CD94_9AGAR</name>
<evidence type="ECO:0000256" key="5">
    <source>
        <dbReference type="ARBA" id="ARBA00022630"/>
    </source>
</evidence>
<keyword evidence="7" id="KW-0560">Oxidoreductase</keyword>
<dbReference type="GO" id="GO:0004733">
    <property type="term" value="F:pyridoxamine phosphate oxidase activity"/>
    <property type="evidence" value="ECO:0007669"/>
    <property type="project" value="UniProtKB-EC"/>
</dbReference>
<organism evidence="10 11">
    <name type="scientific">Ephemerocybe angulata</name>
    <dbReference type="NCBI Taxonomy" id="980116"/>
    <lineage>
        <taxon>Eukaryota</taxon>
        <taxon>Fungi</taxon>
        <taxon>Dikarya</taxon>
        <taxon>Basidiomycota</taxon>
        <taxon>Agaricomycotina</taxon>
        <taxon>Agaricomycetes</taxon>
        <taxon>Agaricomycetidae</taxon>
        <taxon>Agaricales</taxon>
        <taxon>Agaricineae</taxon>
        <taxon>Psathyrellaceae</taxon>
        <taxon>Ephemerocybe</taxon>
    </lineage>
</organism>
<keyword evidence="11" id="KW-1185">Reference proteome</keyword>
<feature type="domain" description="Pyridoxine 5'-phosphate oxidase dimerisation C-terminal" evidence="9">
    <location>
        <begin position="199"/>
        <end position="240"/>
    </location>
</feature>
<sequence length="240" mass="27761">MISRRYRFLHPCIRTLRMDATIIAQPAPDKLKVLQHQQYETVEHLTPATAPANPLDLFRAWFREAVEKKVHEPDAVTLATATAKGVPSARVVLFKEADGRGFIFFTNYTSRKSQELTENPHVAMAFYWREIHRSVRVVGRAERMTTEENEAYFKSRPVESQLGAWASRQSTVIDEGVLEERLKKATEKFGSDVPTPAFWGGWRIIPDEVEFWLGKPARLHDRIHYARTESNDWRVERLSP</sequence>
<keyword evidence="5" id="KW-0285">Flavoprotein</keyword>
<dbReference type="NCBIfam" id="TIGR00558">
    <property type="entry name" value="pdxH"/>
    <property type="match status" value="1"/>
</dbReference>
<dbReference type="InterPro" id="IPR011576">
    <property type="entry name" value="Pyridox_Oxase_N"/>
</dbReference>
<evidence type="ECO:0000256" key="3">
    <source>
        <dbReference type="ARBA" id="ARBA00005037"/>
    </source>
</evidence>
<evidence type="ECO:0000256" key="6">
    <source>
        <dbReference type="ARBA" id="ARBA00022643"/>
    </source>
</evidence>
<dbReference type="SUPFAM" id="SSF50475">
    <property type="entry name" value="FMN-binding split barrel"/>
    <property type="match status" value="1"/>
</dbReference>
<dbReference type="HAMAP" id="MF_01629">
    <property type="entry name" value="PdxH"/>
    <property type="match status" value="1"/>
</dbReference>
<comment type="pathway">
    <text evidence="3">Cofactor metabolism; pyridoxal 5'-phosphate salvage; pyridoxal 5'-phosphate from pyridoxine 5'-phosphate: step 1/1.</text>
</comment>
<dbReference type="OrthoDB" id="303614at2759"/>
<dbReference type="InterPro" id="IPR019740">
    <property type="entry name" value="Pyridox_Oxase_CS"/>
</dbReference>
<evidence type="ECO:0000259" key="9">
    <source>
        <dbReference type="Pfam" id="PF10590"/>
    </source>
</evidence>
<keyword evidence="6" id="KW-0288">FMN</keyword>
<proteinExistence type="inferred from homology"/>
<dbReference type="InterPro" id="IPR012349">
    <property type="entry name" value="Split_barrel_FMN-bd"/>
</dbReference>
<reference evidence="10 11" key="1">
    <citation type="journal article" date="2020" name="ISME J.">
        <title>Uncovering the hidden diversity of litter-decomposition mechanisms in mushroom-forming fungi.</title>
        <authorList>
            <person name="Floudas D."/>
            <person name="Bentzer J."/>
            <person name="Ahren D."/>
            <person name="Johansson T."/>
            <person name="Persson P."/>
            <person name="Tunlid A."/>
        </authorList>
    </citation>
    <scope>NUCLEOTIDE SEQUENCE [LARGE SCALE GENOMIC DNA]</scope>
    <source>
        <strain evidence="10 11">CBS 175.51</strain>
    </source>
</reference>
<dbReference type="GO" id="GO:0008615">
    <property type="term" value="P:pyridoxine biosynthetic process"/>
    <property type="evidence" value="ECO:0007669"/>
    <property type="project" value="InterPro"/>
</dbReference>
<dbReference type="PROSITE" id="PS01064">
    <property type="entry name" value="PYRIDOX_OXIDASE"/>
    <property type="match status" value="1"/>
</dbReference>
<gene>
    <name evidence="10" type="ORF">D9611_008725</name>
</gene>
<comment type="pathway">
    <text evidence="2">Cofactor metabolism; pyridoxal 5'-phosphate salvage; pyridoxal 5'-phosphate from pyridoxamine 5'-phosphate: step 1/1.</text>
</comment>
<dbReference type="PIRSF" id="PIRSF000190">
    <property type="entry name" value="Pyd_amn-ph_oxd"/>
    <property type="match status" value="1"/>
</dbReference>
<evidence type="ECO:0000256" key="7">
    <source>
        <dbReference type="ARBA" id="ARBA00023002"/>
    </source>
</evidence>
<dbReference type="InterPro" id="IPR019576">
    <property type="entry name" value="Pyridoxamine_oxidase_dimer_C"/>
</dbReference>
<comment type="caution">
    <text evidence="10">The sequence shown here is derived from an EMBL/GenBank/DDBJ whole genome shotgun (WGS) entry which is preliminary data.</text>
</comment>
<dbReference type="InterPro" id="IPR000659">
    <property type="entry name" value="Pyridox_Oxase"/>
</dbReference>
<dbReference type="Gene3D" id="2.30.110.10">
    <property type="entry name" value="Electron Transport, Fmn-binding Protein, Chain A"/>
    <property type="match status" value="1"/>
</dbReference>
<evidence type="ECO:0000256" key="4">
    <source>
        <dbReference type="ARBA" id="ARBA00012801"/>
    </source>
</evidence>
<evidence type="ECO:0000259" key="8">
    <source>
        <dbReference type="Pfam" id="PF01243"/>
    </source>
</evidence>
<comment type="cofactor">
    <cofactor evidence="1">
        <name>FMN</name>
        <dbReference type="ChEBI" id="CHEBI:58210"/>
    </cofactor>
</comment>
<evidence type="ECO:0000256" key="2">
    <source>
        <dbReference type="ARBA" id="ARBA00004738"/>
    </source>
</evidence>
<dbReference type="Pfam" id="PF10590">
    <property type="entry name" value="PNP_phzG_C"/>
    <property type="match status" value="1"/>
</dbReference>
<dbReference type="Proteomes" id="UP000541558">
    <property type="component" value="Unassembled WGS sequence"/>
</dbReference>
<protein>
    <recommendedName>
        <fullName evidence="4">pyridoxal 5'-phosphate synthase</fullName>
        <ecNumber evidence="4">1.4.3.5</ecNumber>
    </recommendedName>
</protein>
<dbReference type="UniPathway" id="UPA01068">
    <property type="reaction ID" value="UER00304"/>
</dbReference>
<dbReference type="PANTHER" id="PTHR10851:SF0">
    <property type="entry name" value="PYRIDOXINE-5'-PHOSPHATE OXIDASE"/>
    <property type="match status" value="1"/>
</dbReference>